<dbReference type="Pfam" id="PF00188">
    <property type="entry name" value="CAP"/>
    <property type="match status" value="1"/>
</dbReference>
<evidence type="ECO:0000313" key="3">
    <source>
        <dbReference type="EMBL" id="TJY40800.1"/>
    </source>
</evidence>
<dbReference type="CDD" id="cd05379">
    <property type="entry name" value="CAP_bacterial"/>
    <property type="match status" value="1"/>
</dbReference>
<accession>A0A4U0F8E4</accession>
<dbReference type="Gene3D" id="3.40.33.10">
    <property type="entry name" value="CAP"/>
    <property type="match status" value="1"/>
</dbReference>
<keyword evidence="4" id="KW-1185">Reference proteome</keyword>
<feature type="chain" id="PRO_5020478139" description="SLH domain-containing protein" evidence="1">
    <location>
        <begin position="30"/>
        <end position="519"/>
    </location>
</feature>
<dbReference type="AlphaFoldDB" id="A0A4U0F8E4"/>
<dbReference type="InterPro" id="IPR035940">
    <property type="entry name" value="CAP_sf"/>
</dbReference>
<sequence length="519" mass="56655">MIRNFAARTAIFTMIFSILALPNLNPASAAADETDSGLPVRTAQQIASLWKQTMNPKADFNKPYITAPSVASPYTPGSLRPEYVQDGVNALNFYRFISGLPADLSADGDLNLKAQYGAVLLASEGNFGHTPPQPKNMTDEFYQKGYEATSTSNIYASYGYNDHILFHSVQSYMDDSDTTNLDRVGHRRWILNPPLKKVGMGLAKGKDEFSYTALKIFDKSRTETVDYHYIAYPAQGPFPVEVFEADHAWSVSLNPKEYGKLSPDSVSVTVLRLSDRKTWKLGAANRNVTAKGAYFNVENSNYGTGPAVIFRPDGVGKYSAGDTYQVQIEGLKGIDGSSKRIAYTVRFMSAKADPQQPASKFTDTSRHWARSTIDWAAEAGFVSGYPDGTFKPENKVSEEEFLAMFSKANGAKVDTAGTSVWSDGYYNFALLHGFSLKGLIQAKSKSLPINRTSVAELLASAAGNPLKGNAAIQYILDKGYSKGKTAATVEGYKGSDNLTRAEAVQFIKNALDAKFTLPV</sequence>
<dbReference type="OrthoDB" id="1766522at2"/>
<dbReference type="InterPro" id="IPR001119">
    <property type="entry name" value="SLH_dom"/>
</dbReference>
<reference evidence="3 4" key="1">
    <citation type="submission" date="2019-04" db="EMBL/GenBank/DDBJ databases">
        <title>Cohnella sp. nov., isolated from soil.</title>
        <authorList>
            <person name="Kim W."/>
        </authorList>
    </citation>
    <scope>NUCLEOTIDE SEQUENCE [LARGE SCALE GENOMIC DNA]</scope>
    <source>
        <strain evidence="3 4">CAU 1483</strain>
    </source>
</reference>
<protein>
    <recommendedName>
        <fullName evidence="2">SLH domain-containing protein</fullName>
    </recommendedName>
</protein>
<dbReference type="Proteomes" id="UP000309673">
    <property type="component" value="Unassembled WGS sequence"/>
</dbReference>
<dbReference type="PROSITE" id="PS51272">
    <property type="entry name" value="SLH"/>
    <property type="match status" value="1"/>
</dbReference>
<dbReference type="InterPro" id="IPR014044">
    <property type="entry name" value="CAP_dom"/>
</dbReference>
<feature type="signal peptide" evidence="1">
    <location>
        <begin position="1"/>
        <end position="29"/>
    </location>
</feature>
<name>A0A4U0F8E4_9BACL</name>
<evidence type="ECO:0000313" key="4">
    <source>
        <dbReference type="Proteomes" id="UP000309673"/>
    </source>
</evidence>
<dbReference type="EMBL" id="SUPK01000008">
    <property type="protein sequence ID" value="TJY40800.1"/>
    <property type="molecule type" value="Genomic_DNA"/>
</dbReference>
<dbReference type="RefSeq" id="WP_136778990.1">
    <property type="nucleotide sequence ID" value="NZ_SUPK01000008.1"/>
</dbReference>
<keyword evidence="1" id="KW-0732">Signal</keyword>
<feature type="domain" description="SLH" evidence="2">
    <location>
        <begin position="356"/>
        <end position="419"/>
    </location>
</feature>
<organism evidence="3 4">
    <name type="scientific">Cohnella pontilimi</name>
    <dbReference type="NCBI Taxonomy" id="2564100"/>
    <lineage>
        <taxon>Bacteria</taxon>
        <taxon>Bacillati</taxon>
        <taxon>Bacillota</taxon>
        <taxon>Bacilli</taxon>
        <taxon>Bacillales</taxon>
        <taxon>Paenibacillaceae</taxon>
        <taxon>Cohnella</taxon>
    </lineage>
</organism>
<dbReference type="SUPFAM" id="SSF55797">
    <property type="entry name" value="PR-1-like"/>
    <property type="match status" value="1"/>
</dbReference>
<gene>
    <name evidence="3" type="ORF">E5161_16815</name>
</gene>
<proteinExistence type="predicted"/>
<dbReference type="Pfam" id="PF00395">
    <property type="entry name" value="SLH"/>
    <property type="match status" value="1"/>
</dbReference>
<evidence type="ECO:0000259" key="2">
    <source>
        <dbReference type="PROSITE" id="PS51272"/>
    </source>
</evidence>
<evidence type="ECO:0000256" key="1">
    <source>
        <dbReference type="SAM" id="SignalP"/>
    </source>
</evidence>
<comment type="caution">
    <text evidence="3">The sequence shown here is derived from an EMBL/GenBank/DDBJ whole genome shotgun (WGS) entry which is preliminary data.</text>
</comment>